<feature type="transmembrane region" description="Helical" evidence="1">
    <location>
        <begin position="92"/>
        <end position="113"/>
    </location>
</feature>
<evidence type="ECO:0008006" key="3">
    <source>
        <dbReference type="Google" id="ProtNLM"/>
    </source>
</evidence>
<keyword evidence="1" id="KW-0812">Transmembrane</keyword>
<gene>
    <name evidence="2" type="ORF">MCAL160_0968</name>
</gene>
<feature type="transmembrane region" description="Helical" evidence="1">
    <location>
        <begin position="250"/>
        <end position="269"/>
    </location>
</feature>
<protein>
    <recommendedName>
        <fullName evidence="3">ECF transporter S component</fullName>
    </recommendedName>
</protein>
<keyword evidence="1" id="KW-0472">Membrane</keyword>
<evidence type="ECO:0000256" key="1">
    <source>
        <dbReference type="SAM" id="Phobius"/>
    </source>
</evidence>
<feature type="transmembrane region" description="Helical" evidence="1">
    <location>
        <begin position="289"/>
        <end position="315"/>
    </location>
</feature>
<accession>A0AAT9F8R1</accession>
<dbReference type="Pfam" id="PF12822">
    <property type="entry name" value="ECF_trnsprt"/>
    <property type="match status" value="1"/>
</dbReference>
<dbReference type="Gene3D" id="1.10.1760.20">
    <property type="match status" value="1"/>
</dbReference>
<reference evidence="2" key="4">
    <citation type="submission" date="2024-06" db="EMBL/GenBank/DDBJ databases">
        <authorList>
            <consortium name="Mycoplasma californicum genome sequencing consortium"/>
            <person name="Hata E."/>
            <person name="Tanaka K."/>
            <person name="Tamamura Y."/>
        </authorList>
    </citation>
    <scope>NUCLEOTIDE SEQUENCE</scope>
    <source>
        <strain evidence="2">HAZ160_1</strain>
    </source>
</reference>
<dbReference type="KEGG" id="mcm:MCAL160_0968"/>
<sequence length="330" mass="37604">MEYRGPDDDFRSFSKWSIRKITFIAILIAISVAFFLIVFQLMPIVSLPAYKISIIGLPIKITGFIFGPVIGAFVGLVSDLFSFALVPTYYNFYFTIAAMLDGIIPGMISWVFLRLIRFLFGGKFRDTLITEKIEKILKKIDKLSLDAVDNQKNIRKLENKVISLYVAQNSKHKLAKRTSVLMNINMFACISVLVTVIMLVTYIVGYKVDNVTIQKGIVPNRIALIIMMVSGYLAMLVFILIARFKLNSKLYLIIVPIVVFSALIELFNVPILSFAEKQSIETSNSEGSLFVYMFQHIILSPVKIWGNMFIIFFTYKIIAPSIYKNRNITY</sequence>
<name>A0AAT9F8R1_9BACT</name>
<dbReference type="RefSeq" id="WP_041103348.1">
    <property type="nucleotide sequence ID" value="NZ_AP013353.1"/>
</dbReference>
<proteinExistence type="predicted"/>
<reference evidence="2" key="3">
    <citation type="journal article" date="2019" name="Vet. Microbiol.">
        <title>Mutations associated with change of susceptibility to lincosamides and/or macrolides in field and laboratory-derived Mycoplasma californicum strains in Japan, and development of a rapid detection method for these mutations.</title>
        <authorList>
            <person name="Hata E."/>
            <person name="Nagai K."/>
            <person name="Murakami K."/>
        </authorList>
    </citation>
    <scope>NUCLEOTIDE SEQUENCE</scope>
    <source>
        <strain evidence="2">HAZ160_1</strain>
    </source>
</reference>
<reference evidence="2" key="2">
    <citation type="journal article" date="2014" name="Genome Announc.">
        <title>Complete Genome Sequence of Mycoplasma californicum Strain HAZ160_1 from Bovine Mastitic Milk in Japan.</title>
        <authorList>
            <person name="Hata E."/>
            <person name="Murakami K."/>
        </authorList>
    </citation>
    <scope>NUCLEOTIDE SEQUENCE</scope>
    <source>
        <strain evidence="2">HAZ160_1</strain>
    </source>
</reference>
<dbReference type="EMBL" id="AP013353">
    <property type="protein sequence ID" value="BAP01297.1"/>
    <property type="molecule type" value="Genomic_DNA"/>
</dbReference>
<dbReference type="AlphaFoldDB" id="A0AAT9F8R1"/>
<keyword evidence="1" id="KW-1133">Transmembrane helix</keyword>
<feature type="transmembrane region" description="Helical" evidence="1">
    <location>
        <begin position="222"/>
        <end position="243"/>
    </location>
</feature>
<reference evidence="2" key="1">
    <citation type="journal article" date="2014" name="Appl. Environ. Microbiol.">
        <title>Molecular Epidemiology of Cases of Mycoplasma californicum Infection in Japan.</title>
        <authorList>
            <person name="Hata E."/>
            <person name="Suzuki K."/>
            <person name="Hanyu H."/>
            <person name="Itoh M."/>
            <person name="Higuchi H."/>
            <person name="Kobayashi H."/>
        </authorList>
    </citation>
    <scope>NUCLEOTIDE SEQUENCE</scope>
    <source>
        <strain evidence="2">HAZ160_1</strain>
    </source>
</reference>
<organism evidence="2">
    <name type="scientific">Mycoplasmopsis californica HAZ160_1</name>
    <dbReference type="NCBI Taxonomy" id="1397850"/>
    <lineage>
        <taxon>Bacteria</taxon>
        <taxon>Bacillati</taxon>
        <taxon>Mycoplasmatota</taxon>
        <taxon>Mycoplasmoidales</taxon>
        <taxon>Metamycoplasmataceae</taxon>
        <taxon>Mycoplasmopsis</taxon>
    </lineage>
</organism>
<feature type="transmembrane region" description="Helical" evidence="1">
    <location>
        <begin position="180"/>
        <end position="202"/>
    </location>
</feature>
<dbReference type="GO" id="GO:0022857">
    <property type="term" value="F:transmembrane transporter activity"/>
    <property type="evidence" value="ECO:0007669"/>
    <property type="project" value="InterPro"/>
</dbReference>
<feature type="transmembrane region" description="Helical" evidence="1">
    <location>
        <begin position="20"/>
        <end position="42"/>
    </location>
</feature>
<dbReference type="InterPro" id="IPR024529">
    <property type="entry name" value="ECF_trnsprt_substrate-spec"/>
</dbReference>
<feature type="transmembrane region" description="Helical" evidence="1">
    <location>
        <begin position="63"/>
        <end position="86"/>
    </location>
</feature>
<evidence type="ECO:0000313" key="2">
    <source>
        <dbReference type="EMBL" id="BAP01297.1"/>
    </source>
</evidence>